<comment type="caution">
    <text evidence="2">The sequence shown here is derived from an EMBL/GenBank/DDBJ whole genome shotgun (WGS) entry which is preliminary data.</text>
</comment>
<evidence type="ECO:0000256" key="1">
    <source>
        <dbReference type="SAM" id="Phobius"/>
    </source>
</evidence>
<feature type="non-terminal residue" evidence="2">
    <location>
        <position position="1"/>
    </location>
</feature>
<organism evidence="2 3">
    <name type="scientific">Datura stramonium</name>
    <name type="common">Jimsonweed</name>
    <name type="synonym">Common thornapple</name>
    <dbReference type="NCBI Taxonomy" id="4076"/>
    <lineage>
        <taxon>Eukaryota</taxon>
        <taxon>Viridiplantae</taxon>
        <taxon>Streptophyta</taxon>
        <taxon>Embryophyta</taxon>
        <taxon>Tracheophyta</taxon>
        <taxon>Spermatophyta</taxon>
        <taxon>Magnoliopsida</taxon>
        <taxon>eudicotyledons</taxon>
        <taxon>Gunneridae</taxon>
        <taxon>Pentapetalae</taxon>
        <taxon>asterids</taxon>
        <taxon>lamiids</taxon>
        <taxon>Solanales</taxon>
        <taxon>Solanaceae</taxon>
        <taxon>Solanoideae</taxon>
        <taxon>Datureae</taxon>
        <taxon>Datura</taxon>
    </lineage>
</organism>
<name>A0ABS8VGM4_DATST</name>
<dbReference type="Proteomes" id="UP000823775">
    <property type="component" value="Unassembled WGS sequence"/>
</dbReference>
<gene>
    <name evidence="2" type="ORF">HAX54_034504</name>
</gene>
<sequence length="166" mass="17339">GLLGSSNCTGTAIGLGGFELLVDGGSPSASTSLLKEITLLSRTSIVEHRLFNLSLAGCMAFLMAICIIDGIADVVEDAEDGGGVLLIVHFARFIAGASLSVLVANVITLSACTVMSNYRNKGDIASHRRNPAQIREAPMSRRCEAMAPGRSYVTGPAMSRNVDLDP</sequence>
<evidence type="ECO:0000313" key="2">
    <source>
        <dbReference type="EMBL" id="MCD9645511.1"/>
    </source>
</evidence>
<dbReference type="EMBL" id="JACEIK010004455">
    <property type="protein sequence ID" value="MCD9645511.1"/>
    <property type="molecule type" value="Genomic_DNA"/>
</dbReference>
<proteinExistence type="predicted"/>
<evidence type="ECO:0000313" key="3">
    <source>
        <dbReference type="Proteomes" id="UP000823775"/>
    </source>
</evidence>
<feature type="transmembrane region" description="Helical" evidence="1">
    <location>
        <begin position="84"/>
        <end position="111"/>
    </location>
</feature>
<feature type="transmembrane region" description="Helical" evidence="1">
    <location>
        <begin position="50"/>
        <end position="72"/>
    </location>
</feature>
<protein>
    <submittedName>
        <fullName evidence="2">Uncharacterized protein</fullName>
    </submittedName>
</protein>
<keyword evidence="1" id="KW-0472">Membrane</keyword>
<accession>A0ABS8VGM4</accession>
<keyword evidence="1" id="KW-0812">Transmembrane</keyword>
<keyword evidence="1" id="KW-1133">Transmembrane helix</keyword>
<reference evidence="2 3" key="1">
    <citation type="journal article" date="2021" name="BMC Genomics">
        <title>Datura genome reveals duplications of psychoactive alkaloid biosynthetic genes and high mutation rate following tissue culture.</title>
        <authorList>
            <person name="Rajewski A."/>
            <person name="Carter-House D."/>
            <person name="Stajich J."/>
            <person name="Litt A."/>
        </authorList>
    </citation>
    <scope>NUCLEOTIDE SEQUENCE [LARGE SCALE GENOMIC DNA]</scope>
    <source>
        <strain evidence="2">AR-01</strain>
    </source>
</reference>
<keyword evidence="3" id="KW-1185">Reference proteome</keyword>